<feature type="transmembrane region" description="Helical" evidence="5">
    <location>
        <begin position="56"/>
        <end position="78"/>
    </location>
</feature>
<feature type="transmembrane region" description="Helical" evidence="5">
    <location>
        <begin position="30"/>
        <end position="50"/>
    </location>
</feature>
<sequence>MVTFLTALSGLAWTIVYLDSIRIGLKQRTYAMPLVALALNIGWEWIYGLHGLLDGLSLQGVVNVVWAVADAVIVYTYLRFGRRELPDFLSGTMFAAFSVLVFATGFLVQWMFVVEFDWHLASRYSAFLQNLLMSGLFVAMFAARRGVRGQTMTIAVAKWIGTLAPTIVFGAYEHSAFILTLGILCSAFDLVYIGLLWWARRQPAFAAAPTSVPADRLIGVD</sequence>
<evidence type="ECO:0000313" key="7">
    <source>
        <dbReference type="Proteomes" id="UP001595816"/>
    </source>
</evidence>
<evidence type="ECO:0000313" key="6">
    <source>
        <dbReference type="EMBL" id="MFC4132017.1"/>
    </source>
</evidence>
<dbReference type="Proteomes" id="UP001595816">
    <property type="component" value="Unassembled WGS sequence"/>
</dbReference>
<feature type="transmembrane region" description="Helical" evidence="5">
    <location>
        <begin position="90"/>
        <end position="112"/>
    </location>
</feature>
<evidence type="ECO:0000256" key="1">
    <source>
        <dbReference type="ARBA" id="ARBA00004141"/>
    </source>
</evidence>
<organism evidence="6 7">
    <name type="scientific">Hamadaea flava</name>
    <dbReference type="NCBI Taxonomy" id="1742688"/>
    <lineage>
        <taxon>Bacteria</taxon>
        <taxon>Bacillati</taxon>
        <taxon>Actinomycetota</taxon>
        <taxon>Actinomycetes</taxon>
        <taxon>Micromonosporales</taxon>
        <taxon>Micromonosporaceae</taxon>
        <taxon>Hamadaea</taxon>
    </lineage>
</organism>
<gene>
    <name evidence="6" type="ORF">ACFOZ4_15510</name>
</gene>
<dbReference type="PANTHER" id="PTHR42038:SF2">
    <property type="entry name" value="TERPENE CYCLASE AUSL"/>
    <property type="match status" value="1"/>
</dbReference>
<evidence type="ECO:0000256" key="3">
    <source>
        <dbReference type="ARBA" id="ARBA00022989"/>
    </source>
</evidence>
<comment type="subcellular location">
    <subcellularLocation>
        <location evidence="1">Membrane</location>
        <topology evidence="1">Multi-pass membrane protein</topology>
    </subcellularLocation>
</comment>
<reference evidence="7" key="1">
    <citation type="journal article" date="2019" name="Int. J. Syst. Evol. Microbiol.">
        <title>The Global Catalogue of Microorganisms (GCM) 10K type strain sequencing project: providing services to taxonomists for standard genome sequencing and annotation.</title>
        <authorList>
            <consortium name="The Broad Institute Genomics Platform"/>
            <consortium name="The Broad Institute Genome Sequencing Center for Infectious Disease"/>
            <person name="Wu L."/>
            <person name="Ma J."/>
        </authorList>
    </citation>
    <scope>NUCLEOTIDE SEQUENCE [LARGE SCALE GENOMIC DNA]</scope>
    <source>
        <strain evidence="7">CGMCC 4.7289</strain>
    </source>
</reference>
<feature type="transmembrane region" description="Helical" evidence="5">
    <location>
        <begin position="155"/>
        <end position="172"/>
    </location>
</feature>
<keyword evidence="7" id="KW-1185">Reference proteome</keyword>
<keyword evidence="2 5" id="KW-0812">Transmembrane</keyword>
<name>A0ABV8LM07_9ACTN</name>
<dbReference type="RefSeq" id="WP_253749831.1">
    <property type="nucleotide sequence ID" value="NZ_JAMZDZ010000001.1"/>
</dbReference>
<dbReference type="EMBL" id="JBHSAY010000008">
    <property type="protein sequence ID" value="MFC4132017.1"/>
    <property type="molecule type" value="Genomic_DNA"/>
</dbReference>
<dbReference type="Pfam" id="PF25129">
    <property type="entry name" value="Pyr4-TMTC"/>
    <property type="match status" value="1"/>
</dbReference>
<feature type="transmembrane region" description="Helical" evidence="5">
    <location>
        <begin position="178"/>
        <end position="199"/>
    </location>
</feature>
<dbReference type="PANTHER" id="PTHR42038">
    <property type="match status" value="1"/>
</dbReference>
<accession>A0ABV8LM07</accession>
<comment type="caution">
    <text evidence="6">The sequence shown here is derived from an EMBL/GenBank/DDBJ whole genome shotgun (WGS) entry which is preliminary data.</text>
</comment>
<evidence type="ECO:0000256" key="5">
    <source>
        <dbReference type="SAM" id="Phobius"/>
    </source>
</evidence>
<evidence type="ECO:0000256" key="4">
    <source>
        <dbReference type="ARBA" id="ARBA00023136"/>
    </source>
</evidence>
<proteinExistence type="predicted"/>
<keyword evidence="4 5" id="KW-0472">Membrane</keyword>
<feature type="transmembrane region" description="Helical" evidence="5">
    <location>
        <begin position="124"/>
        <end position="143"/>
    </location>
</feature>
<evidence type="ECO:0000256" key="2">
    <source>
        <dbReference type="ARBA" id="ARBA00022692"/>
    </source>
</evidence>
<keyword evidence="3 5" id="KW-1133">Transmembrane helix</keyword>
<dbReference type="InterPro" id="IPR039020">
    <property type="entry name" value="PaxB-like"/>
</dbReference>
<protein>
    <submittedName>
        <fullName evidence="6">Uncharacterized protein</fullName>
    </submittedName>
</protein>